<evidence type="ECO:0000313" key="2">
    <source>
        <dbReference type="EMBL" id="MPN32506.1"/>
    </source>
</evidence>
<organism evidence="2">
    <name type="scientific">bioreactor metagenome</name>
    <dbReference type="NCBI Taxonomy" id="1076179"/>
    <lineage>
        <taxon>unclassified sequences</taxon>
        <taxon>metagenomes</taxon>
        <taxon>ecological metagenomes</taxon>
    </lineage>
</organism>
<sequence>MDTSNEGTRAMMTSLIRLLVVCGPCMWGAGDTSNFFIRKLLNYPILILYFFGLLLMIFKTLALESLIVSKSGMFAGQE</sequence>
<protein>
    <submittedName>
        <fullName evidence="2">Uncharacterized protein</fullName>
    </submittedName>
</protein>
<keyword evidence="1" id="KW-0812">Transmembrane</keyword>
<evidence type="ECO:0000256" key="1">
    <source>
        <dbReference type="SAM" id="Phobius"/>
    </source>
</evidence>
<gene>
    <name evidence="2" type="ORF">SDC9_179985</name>
</gene>
<keyword evidence="1" id="KW-1133">Transmembrane helix</keyword>
<name>A0A645H200_9ZZZZ</name>
<accession>A0A645H200</accession>
<feature type="transmembrane region" description="Helical" evidence="1">
    <location>
        <begin position="41"/>
        <end position="63"/>
    </location>
</feature>
<dbReference type="AlphaFoldDB" id="A0A645H200"/>
<feature type="transmembrane region" description="Helical" evidence="1">
    <location>
        <begin position="12"/>
        <end position="29"/>
    </location>
</feature>
<reference evidence="2" key="1">
    <citation type="submission" date="2019-08" db="EMBL/GenBank/DDBJ databases">
        <authorList>
            <person name="Kucharzyk K."/>
            <person name="Murdoch R.W."/>
            <person name="Higgins S."/>
            <person name="Loffler F."/>
        </authorList>
    </citation>
    <scope>NUCLEOTIDE SEQUENCE</scope>
</reference>
<proteinExistence type="predicted"/>
<keyword evidence="1" id="KW-0472">Membrane</keyword>
<comment type="caution">
    <text evidence="2">The sequence shown here is derived from an EMBL/GenBank/DDBJ whole genome shotgun (WGS) entry which is preliminary data.</text>
</comment>
<dbReference type="EMBL" id="VSSQ01084562">
    <property type="protein sequence ID" value="MPN32506.1"/>
    <property type="molecule type" value="Genomic_DNA"/>
</dbReference>